<feature type="domain" description="Ig-like" evidence="24">
    <location>
        <begin position="1184"/>
        <end position="1273"/>
    </location>
</feature>
<evidence type="ECO:0000256" key="5">
    <source>
        <dbReference type="ARBA" id="ARBA00022490"/>
    </source>
</evidence>
<feature type="compositionally biased region" description="Basic and acidic residues" evidence="22">
    <location>
        <begin position="274"/>
        <end position="307"/>
    </location>
</feature>
<dbReference type="SUPFAM" id="SSF48726">
    <property type="entry name" value="Immunoglobulin"/>
    <property type="match status" value="24"/>
</dbReference>
<dbReference type="Gene3D" id="1.10.510.10">
    <property type="entry name" value="Transferase(Phosphotransferase) domain 1"/>
    <property type="match status" value="1"/>
</dbReference>
<feature type="compositionally biased region" description="Basic and acidic residues" evidence="22">
    <location>
        <begin position="174"/>
        <end position="184"/>
    </location>
</feature>
<feature type="domain" description="Fibronectin type-III" evidence="25">
    <location>
        <begin position="3448"/>
        <end position="3540"/>
    </location>
</feature>
<feature type="domain" description="Fibronectin type-III" evidence="25">
    <location>
        <begin position="5132"/>
        <end position="5229"/>
    </location>
</feature>
<feature type="domain" description="Ig-like" evidence="24">
    <location>
        <begin position="1475"/>
        <end position="1571"/>
    </location>
</feature>
<feature type="domain" description="Fibronectin type-III" evidence="25">
    <location>
        <begin position="2563"/>
        <end position="2658"/>
    </location>
</feature>
<dbReference type="InterPro" id="IPR003961">
    <property type="entry name" value="FN3_dom"/>
</dbReference>
<organism evidence="26 27">
    <name type="scientific">Meloidogyne incognita</name>
    <name type="common">Southern root-knot nematode worm</name>
    <name type="synonym">Oxyuris incognita</name>
    <dbReference type="NCBI Taxonomy" id="6306"/>
    <lineage>
        <taxon>Eukaryota</taxon>
        <taxon>Metazoa</taxon>
        <taxon>Ecdysozoa</taxon>
        <taxon>Nematoda</taxon>
        <taxon>Chromadorea</taxon>
        <taxon>Rhabditida</taxon>
        <taxon>Tylenchina</taxon>
        <taxon>Tylenchomorpha</taxon>
        <taxon>Tylenchoidea</taxon>
        <taxon>Meloidogynidae</taxon>
        <taxon>Meloidogyninae</taxon>
        <taxon>Meloidogyne</taxon>
        <taxon>Meloidogyne incognita group</taxon>
    </lineage>
</organism>
<keyword evidence="5" id="KW-0963">Cytoplasm</keyword>
<feature type="domain" description="Fibronectin type-III" evidence="25">
    <location>
        <begin position="4033"/>
        <end position="4130"/>
    </location>
</feature>
<dbReference type="SMART" id="SM00060">
    <property type="entry name" value="FN3"/>
    <property type="match status" value="31"/>
</dbReference>
<feature type="region of interest" description="Disordered" evidence="22">
    <location>
        <begin position="3726"/>
        <end position="3750"/>
    </location>
</feature>
<feature type="compositionally biased region" description="Basic and acidic residues" evidence="22">
    <location>
        <begin position="1361"/>
        <end position="1383"/>
    </location>
</feature>
<dbReference type="PRINTS" id="PR00014">
    <property type="entry name" value="FNTYPEIII"/>
</dbReference>
<evidence type="ECO:0000256" key="2">
    <source>
        <dbReference type="ARBA" id="ARBA00004496"/>
    </source>
</evidence>
<feature type="domain" description="Fibronectin type-III" evidence="25">
    <location>
        <begin position="1082"/>
        <end position="1182"/>
    </location>
</feature>
<evidence type="ECO:0000259" key="25">
    <source>
        <dbReference type="PROSITE" id="PS50853"/>
    </source>
</evidence>
<dbReference type="PROSITE" id="PS50011">
    <property type="entry name" value="PROTEIN_KINASE_DOM"/>
    <property type="match status" value="1"/>
</dbReference>
<dbReference type="InterPro" id="IPR008271">
    <property type="entry name" value="Ser/Thr_kinase_AS"/>
</dbReference>
<comment type="similarity">
    <text evidence="3">Belongs to the protein kinase superfamily. CAMK Ser/Thr protein kinase family.</text>
</comment>
<dbReference type="PROSITE" id="PS50853">
    <property type="entry name" value="FN3"/>
    <property type="match status" value="31"/>
</dbReference>
<feature type="domain" description="Ig-like" evidence="24">
    <location>
        <begin position="368"/>
        <end position="461"/>
    </location>
</feature>
<feature type="domain" description="Fibronectin type-III" evidence="25">
    <location>
        <begin position="5232"/>
        <end position="5329"/>
    </location>
</feature>
<feature type="compositionally biased region" description="Low complexity" evidence="22">
    <location>
        <begin position="104"/>
        <end position="121"/>
    </location>
</feature>
<feature type="domain" description="Fibronectin type-III" evidence="25">
    <location>
        <begin position="5530"/>
        <end position="5622"/>
    </location>
</feature>
<name>A0A914MCV3_MELIC</name>
<evidence type="ECO:0000256" key="18">
    <source>
        <dbReference type="ARBA" id="ARBA00023319"/>
    </source>
</evidence>
<reference evidence="27" key="1">
    <citation type="submission" date="2022-11" db="UniProtKB">
        <authorList>
            <consortium name="WormBaseParasite"/>
        </authorList>
    </citation>
    <scope>IDENTIFICATION</scope>
</reference>
<keyword evidence="8" id="KW-0808">Transferase</keyword>
<dbReference type="EC" id="2.7.11.1" evidence="4"/>
<evidence type="ECO:0000256" key="3">
    <source>
        <dbReference type="ARBA" id="ARBA00006692"/>
    </source>
</evidence>
<feature type="domain" description="Fibronectin type-III" evidence="25">
    <location>
        <begin position="4841"/>
        <end position="4936"/>
    </location>
</feature>
<evidence type="ECO:0000256" key="7">
    <source>
        <dbReference type="ARBA" id="ARBA00022553"/>
    </source>
</evidence>
<feature type="domain" description="Fibronectin type-III" evidence="25">
    <location>
        <begin position="1579"/>
        <end position="1672"/>
    </location>
</feature>
<keyword evidence="12" id="KW-0418">Kinase</keyword>
<feature type="domain" description="Fibronectin type-III" evidence="25">
    <location>
        <begin position="2859"/>
        <end position="2952"/>
    </location>
</feature>
<feature type="domain" description="Ig-like" evidence="24">
    <location>
        <begin position="2072"/>
        <end position="2159"/>
    </location>
</feature>
<keyword evidence="17" id="KW-1015">Disulfide bond</keyword>
<dbReference type="Pfam" id="PF00069">
    <property type="entry name" value="Pkinase"/>
    <property type="match status" value="1"/>
</dbReference>
<sequence>MSGGAGGEESDEDITESISEQPQKKDAKKPSVTINEPPQKSKGEGIVHVCSHRMIRTESRKHPSSSSPSHSYTASSSSSSSSPLQKRMATSIKMSPPTPPPLASPSQTFQQKQQKYFSSSFNDEKQNLIAYGIRPSKNSKRLYESRYEDPKGLRGTTLTELKQTSIRMKGSPSPKREKLFFKEEINEEEADSKTPKMVQVGRRKKSTTSPNNNVNSTANNEEKEKSKSKSPTPTPVSDEKRRSSALRQLEGLQVGKKREQHEFQGIQLKRIPKTKKDDKKEELERPDLKKLEKASEKRVSVPEEEVDPIRRDSLHPEWNAREATELEEYQKRASMRRRSSVDMRRESVSDVLERPPVPLKEIGKSGTPARIVEIPENVTVVENEVAIFKCIVEGNPAPTFVWKKAGRDVPLTGRVRCTTDGETGSVSLIIGKCRHQDEDDYSLEVKNTHGSDSASAKLLVTSGVESNLDFRATLKKRETSISEKQKQDSQDFSRSEADRRASIFTGKREERWVEPLPEKAQFQQKVNKIAQLKCVYSRPNAKVRWMKDRKEIFSGGLKYKILIDKQAITLVINNPDPDDSGKYTCEANGVPTHSMVTVEEPPMKYNFLTPLPNTLEIYRTKQGILTCKLNSARAPLVWHRGGKPIDPNDPRYILEKDTTGRFTLTIRVVEQVDQAEWTAYVSKDVLSKCAVYVEEPRDTFVVPLKSQRANERENATFECDTNDKDIEVEWFHDGIKIKMDGVHFKEEKVGRKRRLIITGVKIEDHGEYKCTTKDDKTMAQLIVDPLNKFIVKLEDKEVFEKEDVNLKCETKDTRTPGQWFRNGKAISSMPGSKFEFQSRSGVHTMKISKIEMNEADRYEIDVAGLKGSCKVTVLEAERKPVINWKPQKIECEAGKEKKIKVPFQVKGTRRGDPKPILLKNGKPVDLDKMKDLIEVVINGDVAEIIFKNPQKGDTGKWALKLENTAGESALAPFDLFVRDKPKVPKGPLETTDVTAESCKLKWKPADPDEAAPTRGYIIEMQDGRGGPWKKIGETKGTEFPVNGLKEHGEYKFRIKAFNEIGESDPLVGETILAKNPYTVPGKPRNMQAADIDANSLTLQWDPPESDGGAPIESYIIERRDKSDKDWAKLDEIPAQGAGKHQMVDDKVVEGKEYYYRVRAVNKAGPGDPCDHGKPFKIAAKPATPEFTSGGIQDQRLHVGETIKYEVGISGAPLPEVSWTVNGKPLKAGGRVKISTEKGKTVLKIEDAQRSDSGKFCIKLKNKSGEARSEANVTVVGRPDPPQGPLEVSDICKDGATLEWKPPLDDGGEPLTGYIVEAQDVDGGSKFVPVGKCGPGETKLKVKGLKDKGNYKFRVKAVNKEGESEPLGTDKHYQIKDPWEEPGKPGRPQVTDVDADKVSLKWDPPMKDGGAPIEKYVVEMRDPKSKDWVEVATSEKPEATVKGLETGKEYQFRVKAVNKAGPGQPSEPCEKVLVQPKFVPAWLDHDGMKNLVVRAGQTAKWTVKFNGKPAPDVFWTKNGQPITDQSGAIQIDVKKNDHTILCIPAAVRADRGRYALKVKNKTGEDSAEADLTVLDKPGKPRGPLEVSNVTEEGCSLEWKPPEDDGGEPIEYYEVEKLDADTGRWTPCAKVKDCKADVKGLQKGKQYQFRVKAVNKEGQSEPLVGDQSIIAKNPYDIPGKCGAPDIVDWDEKSAQLAWDPPTHDGGAPIEDYIVEKKSKHDRDWKECARVGGPTPSATIKGLKEGEEYEFRVRAVNKAGPGQPSDPSRRLLVKPRHQAPRIDRSAMKAITIKVGQSLDFNVPVTGEPPPEKTWTINGKPIDDDSKIRVTNEEYKTNLALRNATRDHAGTYLLVATNENGTDQYGVEVTVLGRPSAPEGPLEVKDVFEDRATLSWKAPLDDGGMPIDHYEVEKMDLATGRWVPCGRCTEPGMTVENLQPGHQYQFRVRAVNKEGESDPLVTTDPTLAKNPFDTPGKMEKPEVTDWDADHVDLAWKPPTNDGGAPVEEYLIEKKDGTTGKWTEALKVPSDQLNATVPGLRPGEEYQFRITARNKGGLGEPSDPTDTVIAKARNLAPKIHREDLSDTVLRSGQDVKFNVHIDGEPPPTVTWTFEGKPLPECANVQDQDYLSKFALVKPTRAQSGKYTITATNPNGTDSVTVQIDVKGRPSKPKGPLEVSDVFENKMTLDWKPPEDDGGEPISHYEVERQDSRDGIWVPCGTTAEPHMIVDGLSKGSNYKFRVKAVNAEGKSDPLETEKATQAKNPYEHPDKPNAPELVDWDADHVDLKWEPPANDGGAPIEQYIVEKRSKYGRWEPALTTDGQTNAGTVDGLTKGEEYEFRVTAVNKGGPSEPSDPTRPVVAKPRNVPPKIGELKPLRLHAGQMINFDVPVEGEPLPKVSWFGPDGSELHAGPKMRVEHDEESGRAKLQIKGTDRSHSGEYRIRAVNDNGEAEERVRVDVIDKPSAPEGPLNVTDIHADNCTLDWKPPLDDGGSPIECYQIEKMDPSTGRWVKAGKTTGPDCSFKVDGLTPGHDYKFRVSAINAEGESEPLETDHKITAKEPFDAPGKPGKPELVDWDKEHVDLKWEPPTEDGGAPIEEYVVEMRDKFSPQWKPVKTVPASAAPQASVDGLQEGEEYEFRVVAKNKAGKGQPSDPSDAVIAKDRNVPPKIDRNSIHEIRVRAGQPFQLDIPISGEPPPEITWDFQGKPLVSDDRMKIVCNEKGTKFTVKRSLRSDTGIFNITAVNDSGTDKAEVHVTVLDRPGEPRGPLNISNVNKNGCTLDWKPPADDGGAGISHYVVEKLDLATGRWVPAAECTDCKCELDDLTPGHEYRFRVKAVNKYGESDPLEAQKSVVAKDPFDTADRPGTPDIVDWDKNWADLKWTPPTDDGGAPLEKYVVEKRMGTGDWEYATEVPASQTDARVEGLQEGKQYQFRVKAVNKAGASAPSDPSRLLIAKARRLPPKIDRSAMPELRIRRGETVEFNVPVEGEPNPKCQWSINGTPLATSDRTKVDNTNDNNTKLKTLDAERMDSGVYKLIATNEHGQDEAEVLVTVLDVPSPPGGPLEAREVTKDSATLKWFSPEDDGGSPVTHYIVEKQEPNGRWIPCGESPDTSLRVNRLVEGKEYKFRVKAVNRQGESKPLTGDQSIIAKNPWEKPGKPQDVKVVDWDKDHMDLEWKPPITDGGAPIEGYVIEKKPKNGLWTPCGQVPGNQCKGTADGLIPGEEYQFRIKAINKAGEGEPSDPTDPKIAKPRKLAPKLNLNTLMDIRVRAGQPVNISAEFEGEPKPTATWTINGKPFTGTSHADLDNDKEHLSCITIGAAERSDAGTYSITVQNEYGTDQGQCKVTVLDVPGPPQGPLAAKNIHKEGCTLSWRPPEDDGGAEIIGYVVEKMDTTRGTWQEVGQFPDCEAKVAKLIPGKQYLFRVKALNVYGESKPLEGDKAITAKNPFDVPDPPDAPEIADYDETRIDIGWRPPANDGGAPITGYIVEKRERGSPLWIEVGRCPSTSFSCTGLRKGQEYEFRVSAVNEAGPSAPSDPSASQICKARWLKPAIITQQRKWKVRAGNTLTLDIEFVGAPDPSVGWTKVDGGGTLPPELIVDVRRPGQTSIFFPSAKRSESGAYELRLKNEVGEAEGTFEVLIQDKPSPPKGPIVVDGVTKDSCQLSWKPPEDDGGSPLTNYVVEKREIGSNVWTPVSNFVPGCQCSVPKLKEGQEYEFRVCAENALGRSDPLVTDSPVLAKDPFGRPGKPGKPDITDHDNNYIALKWKPPNDTGGSPITHYDVQRKDQKTGRWIKVNTHPVYGTEYTDERVQPGHGYEYRVVAVNKAGPGDTSDPSELAWAKPKFEAPRFELDIDGKEIRVRAGQPLDLAIPYIGSPQPTITWTKEGQQMSGIETKPGITRLYIPQSKRSDSGQCRIEASNEKGKAEARVLINVIDRPGPPEGPLTYPSTSRRGVTLAWKPPKDDGGAEISGYRIEYQEIGAREWERVPEQITLLNYTVRNLEKGKEYKFRVFAENMVGQSDPLNGDPVTAKDPFDPPGPPSTPEVTAYDTNMVALRWNPPRDDGGSPITGYIVERFEKRGGGDWAPVKSLGICRLTSANVTGLAQGETYQFRVRAVNAAGEGPPSGSCEPVECRPFVEPPGAPDKPRIGKVTKHTVDLNWNRPLSDGGAPIEGYIVEQRKMAEGEEWCRSNTGLGPGKMCRDTRCTVEGLPEKEQFEFRVIAVNRAGEGEPSKPSDMVLTTDQPGRPILDLSGLKDITVRAGETITFTLPYSSGGAKPTVDVLNGGQTIFEDDRTTLQVEDDKIIFTTLASKRSDAGPYKVVVQNRYGKDSAKLNVNVLDVPGKPTGPILFSELSGDACTLHWSPPKDDGGSPVSNYVIERKPAKGGDWERVGAPAGLSFRCRGLNHGERYDFRVRAENEYGVGEPLDADESLLAKGAFDVPGPPGAPEPIHTADDSITLEWTRPLYDGGAPITGYVLDKREAGKNAPWERAAFGNVPETRFKVTGVKPQHTYEFRVAAVNAVGQGGWSENSVPIIAAPRPSKPIISMGMLARDIIALVGDPVKILVPYAASPKPEITWTKNGLPFDAQVRTRSEIESSDFLTQLNYPKCERGDTGTYSIKIENDLGSDSVDLKLKVVDRPSPPEGPLECDDIGPESCRLAWKPPKDDGGSPITNYVIEKCRLIGGQENWERLSSFVRGTNTLVPGLVENERYRFRVLAENQYGLSDSLELPEPIVAKYQFSVPGQPDKPTVRDFDRNWALVEWDPPASNGGSKILGYNLQYRDQHSHKWITANKALIEQCNFKVSNLRDQGEYEFRVVAKNAAGWSRPSPPSDKIQLRQRYGPPGPPIQLRAQTIGPNWVTLTWQPPADDGGCKLVGYVIEKREFGHQQWEMATPETTPLTEFTVPGLKEFHDYEFRAIALNSHGRGLPSLPTSPIKIQETAGCKPTIVVKPEDVACPYNKRAVLTCEAVGRPKPTARWLRNGREIPDGARYRVEDNGEGLYKLIIKEVWDIDGGDYTCEVSNVFGVDTATASLKVQAPPVIEKQVPNAVYPAGDMVRIKIFFSGSPPFTHRFTLNGIELNPDAANIRWVDFDDHVLLTIPELRAHEAGRYEYQVKNESGEASTGFWLNVSGLPSVPEGPLQITDIGEHQCTVSWRPPAHDGGSRITNYVLEKRDLRSAESDTWVTVASAVRELSFIVAGLFSGHEYDFRVSACNANGQGPALNSDKPVIARLPFDPPGPPLLPGVVDVGPEYAVLSWQRPERDGGGRIRGYMVEKCEQGTELWQKCTQAPSPSTSLNVTNLIDGRSYNFRVVAVNDAGESTPALVENYEFSPDSKGRAPEIIGPLRDQHGTAGGTVSFECEIGGSPKPDIHWFRGSRELVDTPKCTLIDKGTKQVCIVNNLHPEDEDEYTCRATNQFGTRSTRAQLKLSTKPRLLVPPKYFMGLEVEAGHSIELRIPYKAYPPVNSTWTALSFEEERQLSSGGRYALQTDEKIIQLRISDCTRADAGEYRIFANNSVGSDSAVIKLVVLDKPEPPRFPIVENVLDGAAILSWKPPALDGGALVTNYIVEKRESGGQWKQCARSRFCYLTIEGLKAKESYEFRIIAENKHGLSEPSESTQSCTIPESRVKRINYEVDDTGKLVRGKSKNNYIQTDKYDLMVSDSLDNYYTPKVIIKKEQSVYDDYEILEEIGAGAFGVVHRCLEKKTGNIFAAKFIPLLGGDKQKEIVREEIGIMSELKHSSLISLHDAFEMDQEIVMIYEFMSGDEILEKISKDKQMNEWKAQNYIKQICEAIKYMHELSYVHLDLKPENILFTTKTSDKLKINDFSMTTKLNPGKEVKIATVNSEYSAPEVLSGQKIGFNTDMWNIGILTKVLLSGISNFDGNILNEINKKSEFENISEEAKDFIRRLLVEDKQYRMNIHEALNHPWLTQRRDKNNKNENIIPSERYYKSREFVQRKYDAWPEPRLSLGRISQFSSLSKLHFDRYKIRETLFDQNDGPPRFIIRPRPTQANEGMNASFFYKILSPVPMSISWWKDEKEIKISDGSFGKYRQQRNGNDRAMIITEVKSEDQGDYLVRAENEFGRRECSAMLNVLMKDGKRKEILPQQIPIRQPIIQEASTTSIVDKGPPHFSFLLRPRLIQKNHTCKLICTVTSDPPPKIKWIKDGKPVDDQRAQALFKSGVASLEVFNIKMEDAGIYTCIATNEFGSDETSASITVQTRHSTSSTQQTNSLDGASSFLMAGLVGERKNKLQRKGN</sequence>
<dbReference type="Pfam" id="PF07679">
    <property type="entry name" value="I-set"/>
    <property type="match status" value="22"/>
</dbReference>
<keyword evidence="10" id="KW-0677">Repeat</keyword>
<feature type="domain" description="Fibronectin type-III" evidence="25">
    <location>
        <begin position="4637"/>
        <end position="4734"/>
    </location>
</feature>
<feature type="domain" description="Ig-like" evidence="24">
    <location>
        <begin position="4538"/>
        <end position="4632"/>
    </location>
</feature>
<evidence type="ECO:0000256" key="19">
    <source>
        <dbReference type="ARBA" id="ARBA00047899"/>
    </source>
</evidence>
<dbReference type="InterPro" id="IPR000719">
    <property type="entry name" value="Prot_kinase_dom"/>
</dbReference>
<dbReference type="PROSITE" id="PS00108">
    <property type="entry name" value="PROTEIN_KINASE_ST"/>
    <property type="match status" value="1"/>
</dbReference>
<dbReference type="InterPro" id="IPR003598">
    <property type="entry name" value="Ig_sub2"/>
</dbReference>
<feature type="domain" description="Ig-like" evidence="24">
    <location>
        <begin position="6125"/>
        <end position="6212"/>
    </location>
</feature>
<feature type="domain" description="Fibronectin type-III" evidence="25">
    <location>
        <begin position="3742"/>
        <end position="3837"/>
    </location>
</feature>
<evidence type="ECO:0000256" key="17">
    <source>
        <dbReference type="ARBA" id="ARBA00023157"/>
    </source>
</evidence>
<feature type="domain" description="Ig-like" evidence="24">
    <location>
        <begin position="2957"/>
        <end position="3047"/>
    </location>
</feature>
<dbReference type="WBParaSite" id="Minc3s01530g24511">
    <property type="protein sequence ID" value="Minc3s01530g24511"/>
    <property type="gene ID" value="Minc3s01530g24511"/>
</dbReference>
<dbReference type="PROSITE" id="PS50835">
    <property type="entry name" value="IG_LIKE"/>
    <property type="match status" value="16"/>
</dbReference>
<dbReference type="InterPro" id="IPR007110">
    <property type="entry name" value="Ig-like_dom"/>
</dbReference>
<keyword evidence="13" id="KW-0106">Calcium</keyword>
<feature type="region of interest" description="Disordered" evidence="22">
    <location>
        <begin position="2340"/>
        <end position="2363"/>
    </location>
</feature>
<feature type="domain" description="Fibronectin type-III" evidence="25">
    <location>
        <begin position="1874"/>
        <end position="1967"/>
    </location>
</feature>
<evidence type="ECO:0000256" key="16">
    <source>
        <dbReference type="ARBA" id="ARBA00022860"/>
    </source>
</evidence>
<keyword evidence="18" id="KW-0393">Immunoglobulin domain</keyword>
<evidence type="ECO:0000256" key="10">
    <source>
        <dbReference type="ARBA" id="ARBA00022737"/>
    </source>
</evidence>
<dbReference type="GO" id="GO:0005524">
    <property type="term" value="F:ATP binding"/>
    <property type="evidence" value="ECO:0007669"/>
    <property type="project" value="UniProtKB-UniRule"/>
</dbReference>
<feature type="domain" description="Fibronectin type-III" evidence="25">
    <location>
        <begin position="4136"/>
        <end position="4238"/>
    </location>
</feature>
<evidence type="ECO:0000256" key="6">
    <source>
        <dbReference type="ARBA" id="ARBA00022527"/>
    </source>
</evidence>
<feature type="domain" description="Fibronectin type-III" evidence="25">
    <location>
        <begin position="3153"/>
        <end position="3247"/>
    </location>
</feature>
<dbReference type="Pfam" id="PF00041">
    <property type="entry name" value="fn3"/>
    <property type="match status" value="31"/>
</dbReference>
<dbReference type="InterPro" id="IPR011009">
    <property type="entry name" value="Kinase-like_dom_sf"/>
</dbReference>
<evidence type="ECO:0000259" key="24">
    <source>
        <dbReference type="PROSITE" id="PS50835"/>
    </source>
</evidence>
<keyword evidence="9" id="KW-0479">Metal-binding</keyword>
<dbReference type="FunFam" id="2.60.40.10:FF:000160">
    <property type="entry name" value="Titin a"/>
    <property type="match status" value="5"/>
</dbReference>
<dbReference type="FunFam" id="2.60.40.10:FF:000567">
    <property type="entry name" value="Uncharacterized protein, isoform G"/>
    <property type="match status" value="2"/>
</dbReference>
<feature type="compositionally biased region" description="Basic and acidic residues" evidence="22">
    <location>
        <begin position="2411"/>
        <end position="2420"/>
    </location>
</feature>
<accession>A0A914MCV3</accession>
<proteinExistence type="inferred from homology"/>
<dbReference type="InterPro" id="IPR003599">
    <property type="entry name" value="Ig_sub"/>
</dbReference>
<feature type="domain" description="Ig-like" evidence="24">
    <location>
        <begin position="4941"/>
        <end position="5032"/>
    </location>
</feature>
<comment type="cofactor">
    <cofactor evidence="1">
        <name>Mg(2+)</name>
        <dbReference type="ChEBI" id="CHEBI:18420"/>
    </cofactor>
</comment>
<dbReference type="InterPro" id="IPR017441">
    <property type="entry name" value="Protein_kinase_ATP_BS"/>
</dbReference>
<dbReference type="PANTHER" id="PTHR14340">
    <property type="entry name" value="MICROFIBRIL-ASSOCIATED GLYCOPROTEIN 3"/>
    <property type="match status" value="1"/>
</dbReference>
<feature type="domain" description="Ig-like" evidence="24">
    <location>
        <begin position="3251"/>
        <end position="3341"/>
    </location>
</feature>
<evidence type="ECO:0000256" key="15">
    <source>
        <dbReference type="ARBA" id="ARBA00022842"/>
    </source>
</evidence>
<feature type="domain" description="Fibronectin type-III" evidence="25">
    <location>
        <begin position="2461"/>
        <end position="2557"/>
    </location>
</feature>
<protein>
    <recommendedName>
        <fullName evidence="4">non-specific serine/threonine protein kinase</fullName>
        <ecNumber evidence="4">2.7.11.1</ecNumber>
    </recommendedName>
</protein>
<feature type="domain" description="Protein kinase" evidence="23">
    <location>
        <begin position="5680"/>
        <end position="5925"/>
    </location>
</feature>
<evidence type="ECO:0000256" key="1">
    <source>
        <dbReference type="ARBA" id="ARBA00001946"/>
    </source>
</evidence>
<dbReference type="Gene3D" id="2.60.40.10">
    <property type="entry name" value="Immunoglobulins"/>
    <property type="match status" value="55"/>
</dbReference>
<keyword evidence="6" id="KW-0723">Serine/threonine-protein kinase</keyword>
<evidence type="ECO:0000259" key="23">
    <source>
        <dbReference type="PROSITE" id="PS50011"/>
    </source>
</evidence>
<keyword evidence="26" id="KW-1185">Reference proteome</keyword>
<feature type="domain" description="Fibronectin type-III" evidence="25">
    <location>
        <begin position="3348"/>
        <end position="3442"/>
    </location>
</feature>
<feature type="compositionally biased region" description="Polar residues" evidence="22">
    <location>
        <begin position="156"/>
        <end position="166"/>
    </location>
</feature>
<dbReference type="Gene3D" id="3.30.200.20">
    <property type="entry name" value="Phosphorylase Kinase, domain 1"/>
    <property type="match status" value="1"/>
</dbReference>
<dbReference type="FunFam" id="2.60.40.10:FF:000056">
    <property type="entry name" value="twitchin isoform X4"/>
    <property type="match status" value="14"/>
</dbReference>
<dbReference type="GO" id="GO:0004674">
    <property type="term" value="F:protein serine/threonine kinase activity"/>
    <property type="evidence" value="ECO:0007669"/>
    <property type="project" value="UniProtKB-KW"/>
</dbReference>
<feature type="domain" description="Fibronectin type-III" evidence="25">
    <location>
        <begin position="1973"/>
        <end position="2068"/>
    </location>
</feature>
<dbReference type="FunFam" id="2.60.40.10:FF:000051">
    <property type="entry name" value="Uncharacterized protein, isoform J"/>
    <property type="match status" value="4"/>
</dbReference>
<feature type="domain" description="Ig-like" evidence="24">
    <location>
        <begin position="5335"/>
        <end position="5425"/>
    </location>
</feature>
<feature type="domain" description="Fibronectin type-III" evidence="25">
    <location>
        <begin position="1280"/>
        <end position="1377"/>
    </location>
</feature>
<keyword evidence="14 21" id="KW-0067">ATP-binding</keyword>
<dbReference type="Proteomes" id="UP000887563">
    <property type="component" value="Unplaced"/>
</dbReference>
<dbReference type="FunFam" id="2.60.40.10:FF:000107">
    <property type="entry name" value="Myosin, light chain kinase a"/>
    <property type="match status" value="3"/>
</dbReference>
<feature type="region of interest" description="Disordered" evidence="22">
    <location>
        <begin position="1951"/>
        <end position="1978"/>
    </location>
</feature>
<dbReference type="GO" id="GO:0031672">
    <property type="term" value="C:A band"/>
    <property type="evidence" value="ECO:0007669"/>
    <property type="project" value="UniProtKB-ARBA"/>
</dbReference>
<feature type="domain" description="Ig-like" evidence="24">
    <location>
        <begin position="3841"/>
        <end position="3924"/>
    </location>
</feature>
<feature type="region of interest" description="Disordered" evidence="22">
    <location>
        <begin position="4014"/>
        <end position="4035"/>
    </location>
</feature>
<feature type="domain" description="Fibronectin type-III" evidence="25">
    <location>
        <begin position="2760"/>
        <end position="2853"/>
    </location>
</feature>
<dbReference type="GO" id="GO:0050793">
    <property type="term" value="P:regulation of developmental process"/>
    <property type="evidence" value="ECO:0007669"/>
    <property type="project" value="UniProtKB-ARBA"/>
</dbReference>
<keyword evidence="7" id="KW-0597">Phosphoprotein</keyword>
<dbReference type="FunFam" id="2.60.40.10:FF:000127">
    <property type="entry name" value="titin isoform X1"/>
    <property type="match status" value="2"/>
</dbReference>
<evidence type="ECO:0000256" key="12">
    <source>
        <dbReference type="ARBA" id="ARBA00022777"/>
    </source>
</evidence>
<feature type="domain" description="Ig-like" evidence="24">
    <location>
        <begin position="517"/>
        <end position="597"/>
    </location>
</feature>
<dbReference type="CDD" id="cd00096">
    <property type="entry name" value="Ig"/>
    <property type="match status" value="1"/>
</dbReference>
<feature type="domain" description="Fibronectin type-III" evidence="25">
    <location>
        <begin position="2266"/>
        <end position="2360"/>
    </location>
</feature>
<dbReference type="FunFam" id="1.10.510.10:FF:000571">
    <property type="entry name" value="Maternal embryonic leucine zipper kinase"/>
    <property type="match status" value="1"/>
</dbReference>
<dbReference type="GO" id="GO:0046872">
    <property type="term" value="F:metal ion binding"/>
    <property type="evidence" value="ECO:0007669"/>
    <property type="project" value="UniProtKB-KW"/>
</dbReference>
<dbReference type="InterPro" id="IPR013098">
    <property type="entry name" value="Ig_I-set"/>
</dbReference>
<dbReference type="FunFam" id="2.60.40.10:FF:000504">
    <property type="entry name" value="Bent, isoform J"/>
    <property type="match status" value="1"/>
</dbReference>
<feature type="region of interest" description="Disordered" evidence="22">
    <location>
        <begin position="479"/>
        <end position="500"/>
    </location>
</feature>
<dbReference type="CDD" id="cd00063">
    <property type="entry name" value="FN3"/>
    <property type="match status" value="31"/>
</dbReference>
<dbReference type="SMART" id="SM00408">
    <property type="entry name" value="IGc2"/>
    <property type="match status" value="18"/>
</dbReference>
<feature type="region of interest" description="Disordered" evidence="22">
    <location>
        <begin position="1"/>
        <end position="307"/>
    </location>
</feature>
<dbReference type="GO" id="GO:0032956">
    <property type="term" value="P:regulation of actin cytoskeleton organization"/>
    <property type="evidence" value="ECO:0007669"/>
    <property type="project" value="UniProtKB-ARBA"/>
</dbReference>
<feature type="region of interest" description="Disordered" evidence="22">
    <location>
        <begin position="1361"/>
        <end position="1390"/>
    </location>
</feature>
<feature type="compositionally biased region" description="Low complexity" evidence="22">
    <location>
        <begin position="64"/>
        <end position="83"/>
    </location>
</feature>
<feature type="domain" description="Fibronectin type-III" evidence="25">
    <location>
        <begin position="984"/>
        <end position="1076"/>
    </location>
</feature>
<comment type="catalytic activity">
    <reaction evidence="19">
        <text>L-threonyl-[protein] + ATP = O-phospho-L-threonyl-[protein] + ADP + H(+)</text>
        <dbReference type="Rhea" id="RHEA:46608"/>
        <dbReference type="Rhea" id="RHEA-COMP:11060"/>
        <dbReference type="Rhea" id="RHEA-COMP:11605"/>
        <dbReference type="ChEBI" id="CHEBI:15378"/>
        <dbReference type="ChEBI" id="CHEBI:30013"/>
        <dbReference type="ChEBI" id="CHEBI:30616"/>
        <dbReference type="ChEBI" id="CHEBI:61977"/>
        <dbReference type="ChEBI" id="CHEBI:456216"/>
        <dbReference type="EC" id="2.7.11.1"/>
    </reaction>
</comment>
<evidence type="ECO:0000313" key="27">
    <source>
        <dbReference type="WBParaSite" id="Minc3s01530g24511"/>
    </source>
</evidence>
<evidence type="ECO:0000256" key="20">
    <source>
        <dbReference type="ARBA" id="ARBA00048679"/>
    </source>
</evidence>
<feature type="domain" description="Ig-like" evidence="24">
    <location>
        <begin position="1777"/>
        <end position="1866"/>
    </location>
</feature>
<feature type="domain" description="Ig-like" evidence="24">
    <location>
        <begin position="5996"/>
        <end position="6088"/>
    </location>
</feature>
<feature type="domain" description="Fibronectin type-III" evidence="25">
    <location>
        <begin position="4338"/>
        <end position="4432"/>
    </location>
</feature>
<evidence type="ECO:0000256" key="4">
    <source>
        <dbReference type="ARBA" id="ARBA00012513"/>
    </source>
</evidence>
<feature type="binding site" evidence="21">
    <location>
        <position position="5709"/>
    </location>
    <ligand>
        <name>ATP</name>
        <dbReference type="ChEBI" id="CHEBI:30616"/>
    </ligand>
</feature>
<dbReference type="InterPro" id="IPR036179">
    <property type="entry name" value="Ig-like_dom_sf"/>
</dbReference>
<dbReference type="FunFam" id="2.60.40.10:FF:000003">
    <property type="entry name" value="Titin isoform E"/>
    <property type="match status" value="3"/>
</dbReference>
<dbReference type="SMART" id="SM00409">
    <property type="entry name" value="IG"/>
    <property type="match status" value="23"/>
</dbReference>
<dbReference type="SMART" id="SM00220">
    <property type="entry name" value="S_TKc"/>
    <property type="match status" value="1"/>
</dbReference>
<evidence type="ECO:0000256" key="14">
    <source>
        <dbReference type="ARBA" id="ARBA00022840"/>
    </source>
</evidence>
<feature type="domain" description="Fibronectin type-III" evidence="25">
    <location>
        <begin position="4740"/>
        <end position="4835"/>
    </location>
</feature>
<evidence type="ECO:0000256" key="8">
    <source>
        <dbReference type="ARBA" id="ARBA00022679"/>
    </source>
</evidence>
<keyword evidence="16" id="KW-0112">Calmodulin-binding</keyword>
<feature type="domain" description="Fibronectin type-III" evidence="25">
    <location>
        <begin position="3641"/>
        <end position="3736"/>
    </location>
</feature>
<dbReference type="FunFam" id="2.60.40.10:FF:002083">
    <property type="entry name" value="Protein CBR-UNC-22"/>
    <property type="match status" value="3"/>
</dbReference>
<feature type="domain" description="Fibronectin type-III" evidence="25">
    <location>
        <begin position="1678"/>
        <end position="1773"/>
    </location>
</feature>
<feature type="domain" description="Fibronectin type-III" evidence="25">
    <location>
        <begin position="1383"/>
        <end position="1476"/>
    </location>
</feature>
<feature type="domain" description="Ig-like" evidence="24">
    <location>
        <begin position="696"/>
        <end position="782"/>
    </location>
</feature>
<keyword evidence="11 21" id="KW-0547">Nucleotide-binding</keyword>
<feature type="domain" description="Ig-like" evidence="24">
    <location>
        <begin position="2663"/>
        <end position="2752"/>
    </location>
</feature>
<feature type="domain" description="Fibronectin type-III" evidence="25">
    <location>
        <begin position="3054"/>
        <end position="3147"/>
    </location>
</feature>
<evidence type="ECO:0000256" key="11">
    <source>
        <dbReference type="ARBA" id="ARBA00022741"/>
    </source>
</evidence>
<feature type="domain" description="Fibronectin type-III" evidence="25">
    <location>
        <begin position="2167"/>
        <end position="2260"/>
    </location>
</feature>
<feature type="domain" description="Fibronectin type-III" evidence="25">
    <location>
        <begin position="4438"/>
        <end position="4534"/>
    </location>
</feature>
<dbReference type="InterPro" id="IPR036116">
    <property type="entry name" value="FN3_sf"/>
</dbReference>
<evidence type="ECO:0000256" key="9">
    <source>
        <dbReference type="ARBA" id="ARBA00022723"/>
    </source>
</evidence>
<feature type="region of interest" description="Disordered" evidence="22">
    <location>
        <begin position="2244"/>
        <end position="2270"/>
    </location>
</feature>
<comment type="catalytic activity">
    <reaction evidence="20">
        <text>L-seryl-[protein] + ATP = O-phospho-L-seryl-[protein] + ADP + H(+)</text>
        <dbReference type="Rhea" id="RHEA:17989"/>
        <dbReference type="Rhea" id="RHEA-COMP:9863"/>
        <dbReference type="Rhea" id="RHEA-COMP:11604"/>
        <dbReference type="ChEBI" id="CHEBI:15378"/>
        <dbReference type="ChEBI" id="CHEBI:29999"/>
        <dbReference type="ChEBI" id="CHEBI:30616"/>
        <dbReference type="ChEBI" id="CHEBI:83421"/>
        <dbReference type="ChEBI" id="CHEBI:456216"/>
        <dbReference type="EC" id="2.7.11.1"/>
    </reaction>
</comment>
<dbReference type="SUPFAM" id="SSF49265">
    <property type="entry name" value="Fibronectin type III"/>
    <property type="match status" value="17"/>
</dbReference>
<dbReference type="FunFam" id="2.60.40.10:FF:000031">
    <property type="entry name" value="Myosin-binding protein C, slow type"/>
    <property type="match status" value="4"/>
</dbReference>
<evidence type="ECO:0000256" key="22">
    <source>
        <dbReference type="SAM" id="MobiDB-lite"/>
    </source>
</evidence>
<keyword evidence="15" id="KW-0460">Magnesium</keyword>
<dbReference type="SUPFAM" id="SSF56112">
    <property type="entry name" value="Protein kinase-like (PK-like)"/>
    <property type="match status" value="1"/>
</dbReference>
<dbReference type="FunFam" id="2.60.40.10:FF:000147">
    <property type="entry name" value="Myosin light chain kinase"/>
    <property type="match status" value="1"/>
</dbReference>
<evidence type="ECO:0000313" key="26">
    <source>
        <dbReference type="Proteomes" id="UP000887563"/>
    </source>
</evidence>
<evidence type="ECO:0000256" key="13">
    <source>
        <dbReference type="ARBA" id="ARBA00022837"/>
    </source>
</evidence>
<feature type="compositionally biased region" description="Basic and acidic residues" evidence="22">
    <location>
        <begin position="141"/>
        <end position="152"/>
    </location>
</feature>
<dbReference type="GO" id="GO:0051239">
    <property type="term" value="P:regulation of multicellular organismal process"/>
    <property type="evidence" value="ECO:0007669"/>
    <property type="project" value="UniProtKB-ARBA"/>
</dbReference>
<feature type="domain" description="Fibronectin type-III" evidence="25">
    <location>
        <begin position="3933"/>
        <end position="4027"/>
    </location>
</feature>
<evidence type="ECO:0000256" key="21">
    <source>
        <dbReference type="PROSITE-ProRule" id="PRU10141"/>
    </source>
</evidence>
<dbReference type="PANTHER" id="PTHR14340:SF9">
    <property type="entry name" value="FIBRONECTIN TYPE-III DOMAIN-CONTAINING PROTEIN"/>
    <property type="match status" value="1"/>
</dbReference>
<feature type="compositionally biased region" description="Low complexity" evidence="22">
    <location>
        <begin position="207"/>
        <end position="219"/>
    </location>
</feature>
<feature type="compositionally biased region" description="Basic and acidic residues" evidence="22">
    <location>
        <begin position="2244"/>
        <end position="2268"/>
    </location>
</feature>
<dbReference type="InterPro" id="IPR013783">
    <property type="entry name" value="Ig-like_fold"/>
</dbReference>
<dbReference type="PROSITE" id="PS00107">
    <property type="entry name" value="PROTEIN_KINASE_ATP"/>
    <property type="match status" value="1"/>
</dbReference>
<feature type="region of interest" description="Disordered" evidence="22">
    <location>
        <begin position="2411"/>
        <end position="2431"/>
    </location>
</feature>
<comment type="subcellular location">
    <subcellularLocation>
        <location evidence="2">Cytoplasm</location>
    </subcellularLocation>
</comment>
<dbReference type="GO" id="GO:0005516">
    <property type="term" value="F:calmodulin binding"/>
    <property type="evidence" value="ECO:0007669"/>
    <property type="project" value="UniProtKB-KW"/>
</dbReference>